<keyword evidence="6" id="KW-1185">Reference proteome</keyword>
<dbReference type="SUPFAM" id="SSF46988">
    <property type="entry name" value="Tubulin chaperone cofactor A"/>
    <property type="match status" value="1"/>
</dbReference>
<gene>
    <name evidence="5" type="ORF">TCE0_017r04095</name>
</gene>
<comment type="similarity">
    <text evidence="1">Belongs to the TBCA family.</text>
</comment>
<dbReference type="GO" id="GO:0015630">
    <property type="term" value="C:microtubule cytoskeleton"/>
    <property type="evidence" value="ECO:0007669"/>
    <property type="project" value="TreeGrafter"/>
</dbReference>
<accession>A0A6V8H3D9</accession>
<dbReference type="Pfam" id="PF02970">
    <property type="entry name" value="TBCA"/>
    <property type="match status" value="1"/>
</dbReference>
<proteinExistence type="inferred from homology"/>
<organism evidence="5 6">
    <name type="scientific">Talaromyces pinophilus</name>
    <name type="common">Penicillium pinophilum</name>
    <dbReference type="NCBI Taxonomy" id="128442"/>
    <lineage>
        <taxon>Eukaryota</taxon>
        <taxon>Fungi</taxon>
        <taxon>Dikarya</taxon>
        <taxon>Ascomycota</taxon>
        <taxon>Pezizomycotina</taxon>
        <taxon>Eurotiomycetes</taxon>
        <taxon>Eurotiomycetidae</taxon>
        <taxon>Eurotiales</taxon>
        <taxon>Trichocomaceae</taxon>
        <taxon>Talaromyces</taxon>
        <taxon>Talaromyces sect. Talaromyces</taxon>
    </lineage>
</organism>
<keyword evidence="3" id="KW-0175">Coiled coil</keyword>
<dbReference type="Gene3D" id="1.20.58.90">
    <property type="match status" value="1"/>
</dbReference>
<dbReference type="GO" id="GO:0048487">
    <property type="term" value="F:beta-tubulin binding"/>
    <property type="evidence" value="ECO:0007669"/>
    <property type="project" value="InterPro"/>
</dbReference>
<dbReference type="EMBL" id="DF933813">
    <property type="protein sequence ID" value="GAM35624.1"/>
    <property type="molecule type" value="Genomic_DNA"/>
</dbReference>
<evidence type="ECO:0000256" key="4">
    <source>
        <dbReference type="SAM" id="MobiDB-lite"/>
    </source>
</evidence>
<dbReference type="InterPro" id="IPR036126">
    <property type="entry name" value="TBCA_sf"/>
</dbReference>
<evidence type="ECO:0000313" key="6">
    <source>
        <dbReference type="Proteomes" id="UP000053095"/>
    </source>
</evidence>
<reference evidence="6" key="1">
    <citation type="journal article" date="2015" name="Genome Announc.">
        <title>Draft genome sequence of Talaromyces cellulolyticus strain Y-94, a source of lignocellulosic biomass-degrading enzymes.</title>
        <authorList>
            <person name="Fujii T."/>
            <person name="Koike H."/>
            <person name="Sawayama S."/>
            <person name="Yano S."/>
            <person name="Inoue H."/>
        </authorList>
    </citation>
    <scope>NUCLEOTIDE SEQUENCE [LARGE SCALE GENOMIC DNA]</scope>
    <source>
        <strain evidence="6">Y-94</strain>
    </source>
</reference>
<feature type="coiled-coil region" evidence="3">
    <location>
        <begin position="282"/>
        <end position="309"/>
    </location>
</feature>
<feature type="region of interest" description="Disordered" evidence="4">
    <location>
        <begin position="147"/>
        <end position="202"/>
    </location>
</feature>
<dbReference type="InterPro" id="IPR004226">
    <property type="entry name" value="TBCA"/>
</dbReference>
<protein>
    <submittedName>
        <fullName evidence="5">Uncharacterized protein</fullName>
    </submittedName>
</protein>
<keyword evidence="2" id="KW-0143">Chaperone</keyword>
<dbReference type="PANTHER" id="PTHR21500:SF0">
    <property type="entry name" value="TUBULIN-SPECIFIC CHAPERONE A"/>
    <property type="match status" value="1"/>
</dbReference>
<comment type="caution">
    <text evidence="5">The sequence shown here is derived from an EMBL/GenBank/DDBJ whole genome shotgun (WGS) entry which is preliminary data.</text>
</comment>
<sequence length="388" mass="43135">MSKSSFNPQLEDPVPSYEESTGSSTATAWTPATLHQQLDDTRLTRVRNILSTYVDPLLAAQGASGIYKTIFLLVPSNVESLQQQYPTDYSSSYSPPPKEPEVVGFPATDVVKLIRLKGEENTVEFWRQRAVMEELATNLRMRLKMSGHRVEEETVESPPPPPPPTTEQEPSTPTKERKSGGWFRSKPKKAEKTKSLFESTAPSEATIIDQKLGWRATHEGLPSNAPNNKPLSRGTVRVLVEWKEICLRVENAVGLYDTQKGFFHLNIIMPPASPLAIATSSVQRLIKEEASYHRELEQQTKRLQKLESEGPGAGDEENHAFLVKQERQAADETKAVFPMLKEKISDAVAKLEQLIVEEGNKGDNSNVEQLTAAKEAISAAKTAMREIS</sequence>
<dbReference type="GO" id="GO:0007021">
    <property type="term" value="P:tubulin complex assembly"/>
    <property type="evidence" value="ECO:0007669"/>
    <property type="project" value="InterPro"/>
</dbReference>
<evidence type="ECO:0000256" key="2">
    <source>
        <dbReference type="ARBA" id="ARBA00023186"/>
    </source>
</evidence>
<name>A0A6V8H3D9_TALPI</name>
<dbReference type="PANTHER" id="PTHR21500">
    <property type="entry name" value="TUBULIN-SPECIFIC CHAPERONE A"/>
    <property type="match status" value="1"/>
</dbReference>
<feature type="region of interest" description="Disordered" evidence="4">
    <location>
        <begin position="1"/>
        <end position="28"/>
    </location>
</feature>
<dbReference type="GO" id="GO:0005829">
    <property type="term" value="C:cytosol"/>
    <property type="evidence" value="ECO:0007669"/>
    <property type="project" value="TreeGrafter"/>
</dbReference>
<feature type="compositionally biased region" description="Polar residues" evidence="4">
    <location>
        <begin position="18"/>
        <end position="28"/>
    </location>
</feature>
<dbReference type="Proteomes" id="UP000053095">
    <property type="component" value="Unassembled WGS sequence"/>
</dbReference>
<dbReference type="AlphaFoldDB" id="A0A6V8H3D9"/>
<evidence type="ECO:0000313" key="5">
    <source>
        <dbReference type="EMBL" id="GAM35624.1"/>
    </source>
</evidence>
<evidence type="ECO:0000256" key="3">
    <source>
        <dbReference type="SAM" id="Coils"/>
    </source>
</evidence>
<dbReference type="GO" id="GO:0007023">
    <property type="term" value="P:post-chaperonin tubulin folding pathway"/>
    <property type="evidence" value="ECO:0007669"/>
    <property type="project" value="InterPro"/>
</dbReference>
<evidence type="ECO:0000256" key="1">
    <source>
        <dbReference type="ARBA" id="ARBA00006806"/>
    </source>
</evidence>